<dbReference type="GO" id="GO:0042448">
    <property type="term" value="P:progesterone metabolic process"/>
    <property type="evidence" value="ECO:0007669"/>
    <property type="project" value="TreeGrafter"/>
</dbReference>
<dbReference type="Pfam" id="PF00067">
    <property type="entry name" value="p450"/>
    <property type="match status" value="1"/>
</dbReference>
<dbReference type="FunFam" id="1.10.630.10:FF:000238">
    <property type="entry name" value="Cytochrome P450 2A6"/>
    <property type="match status" value="1"/>
</dbReference>
<evidence type="ECO:0000256" key="1">
    <source>
        <dbReference type="ARBA" id="ARBA00001971"/>
    </source>
</evidence>
<keyword evidence="10 15" id="KW-0560">Oxidoreductase</keyword>
<dbReference type="GO" id="GO:0020037">
    <property type="term" value="F:heme binding"/>
    <property type="evidence" value="ECO:0007669"/>
    <property type="project" value="InterPro"/>
</dbReference>
<reference evidence="17" key="1">
    <citation type="submission" date="2025-08" db="UniProtKB">
        <authorList>
            <consortium name="RefSeq"/>
        </authorList>
    </citation>
    <scope>IDENTIFICATION</scope>
    <source>
        <tissue evidence="17">Whole sample</tissue>
    </source>
</reference>
<keyword evidence="11 14" id="KW-0408">Iron</keyword>
<protein>
    <recommendedName>
        <fullName evidence="5">unspecific monooxygenase</fullName>
        <ecNumber evidence="5">1.14.14.1</ecNumber>
    </recommendedName>
</protein>
<keyword evidence="7 14" id="KW-0479">Metal-binding</keyword>
<dbReference type="PANTHER" id="PTHR24289">
    <property type="entry name" value="STEROID 17-ALPHA-HYDROXYLASE/17,20 LYASE"/>
    <property type="match status" value="1"/>
</dbReference>
<dbReference type="OrthoDB" id="1055148at2759"/>
<accession>A0A8B8BFE7</accession>
<dbReference type="GeneID" id="111109813"/>
<dbReference type="GO" id="GO:0042446">
    <property type="term" value="P:hormone biosynthetic process"/>
    <property type="evidence" value="ECO:0007669"/>
    <property type="project" value="TreeGrafter"/>
</dbReference>
<dbReference type="InterPro" id="IPR002401">
    <property type="entry name" value="Cyt_P450_E_grp-I"/>
</dbReference>
<evidence type="ECO:0000256" key="13">
    <source>
        <dbReference type="ARBA" id="ARBA00023136"/>
    </source>
</evidence>
<gene>
    <name evidence="17" type="primary">LOC111109813</name>
</gene>
<dbReference type="KEGG" id="cvn:111109813"/>
<keyword evidence="9" id="KW-0492">Microsome</keyword>
<evidence type="ECO:0000256" key="4">
    <source>
        <dbReference type="ARBA" id="ARBA00010617"/>
    </source>
</evidence>
<evidence type="ECO:0000256" key="14">
    <source>
        <dbReference type="PIRSR" id="PIRSR602401-1"/>
    </source>
</evidence>
<dbReference type="PRINTS" id="PR00463">
    <property type="entry name" value="EP450I"/>
</dbReference>
<dbReference type="PROSITE" id="PS00086">
    <property type="entry name" value="CYTOCHROME_P450"/>
    <property type="match status" value="1"/>
</dbReference>
<evidence type="ECO:0000256" key="9">
    <source>
        <dbReference type="ARBA" id="ARBA00022848"/>
    </source>
</evidence>
<dbReference type="Gene3D" id="1.10.630.10">
    <property type="entry name" value="Cytochrome P450"/>
    <property type="match status" value="1"/>
</dbReference>
<evidence type="ECO:0000256" key="3">
    <source>
        <dbReference type="ARBA" id="ARBA00004406"/>
    </source>
</evidence>
<dbReference type="InterPro" id="IPR001128">
    <property type="entry name" value="Cyt_P450"/>
</dbReference>
<keyword evidence="13" id="KW-0472">Membrane</keyword>
<evidence type="ECO:0000256" key="8">
    <source>
        <dbReference type="ARBA" id="ARBA00022824"/>
    </source>
</evidence>
<dbReference type="AlphaFoldDB" id="A0A8B8BFE7"/>
<dbReference type="EC" id="1.14.14.1" evidence="5"/>
<proteinExistence type="inferred from homology"/>
<dbReference type="PANTHER" id="PTHR24289:SF21">
    <property type="entry name" value="CYTOCHROME P450 1A"/>
    <property type="match status" value="1"/>
</dbReference>
<evidence type="ECO:0000256" key="11">
    <source>
        <dbReference type="ARBA" id="ARBA00023004"/>
    </source>
</evidence>
<evidence type="ECO:0000256" key="12">
    <source>
        <dbReference type="ARBA" id="ARBA00023033"/>
    </source>
</evidence>
<dbReference type="SUPFAM" id="SSF48264">
    <property type="entry name" value="Cytochrome P450"/>
    <property type="match status" value="1"/>
</dbReference>
<evidence type="ECO:0000256" key="2">
    <source>
        <dbReference type="ARBA" id="ARBA00004174"/>
    </source>
</evidence>
<sequence length="505" mass="57449">MEAVENILTSVQTLDTLKCVLLFVIVAITTKYAMAISWSIPGPWGFPLVGHLPLLAKGPVQHFQKYKEQYGDIYQIRLGAWPTVIISGSQTVKKVLSEQSDSFAARPAFYSFKHITQMKGLTFSHFDKRYIVHKRIASTIVRQFSGTKYGGMEEILQNEANLLVDELLQENGESFDPHKACLFAAGSVIYQFCYGKGENAREDDGFLHFMDDFKTFKEMAMVGNVSDVLPWTRIFFKKKLQKFLQFVSSSREDRLQKTKEIRKTFNPEHLRHAVDGLIANTQKFRLGEEPDENGLTEHDVLNTTGDFFGGGFDTVTTTLLWLFLYMAEYPEIQHKIQRELEEKVGSRGTLFLKDRSDLPYTEAAIFEAIRLSGVVPLGLPHCATEDVNVNGHVIKQGTLVFFNMFSVGHGSQWENSQEFNPGRFLNQDGKLINDRVDNVLAFSAGRRRCPGELLARNELFILFATVLLRCIIKKPEGTEYDLEYGIYSLTYSPKPYHICVLPKEN</sequence>
<keyword evidence="6 14" id="KW-0349">Heme</keyword>
<feature type="binding site" description="axial binding residue" evidence="14">
    <location>
        <position position="449"/>
    </location>
    <ligand>
        <name>heme</name>
        <dbReference type="ChEBI" id="CHEBI:30413"/>
    </ligand>
    <ligandPart>
        <name>Fe</name>
        <dbReference type="ChEBI" id="CHEBI:18248"/>
    </ligandPart>
</feature>
<evidence type="ECO:0000256" key="6">
    <source>
        <dbReference type="ARBA" id="ARBA00022617"/>
    </source>
</evidence>
<name>A0A8B8BFE7_CRAVI</name>
<comment type="similarity">
    <text evidence="4 15">Belongs to the cytochrome P450 family.</text>
</comment>
<comment type="cofactor">
    <cofactor evidence="1 14">
        <name>heme</name>
        <dbReference type="ChEBI" id="CHEBI:30413"/>
    </cofactor>
</comment>
<keyword evidence="8" id="KW-0256">Endoplasmic reticulum</keyword>
<dbReference type="RefSeq" id="XP_022301761.1">
    <property type="nucleotide sequence ID" value="XM_022446053.1"/>
</dbReference>
<dbReference type="Proteomes" id="UP000694844">
    <property type="component" value="Chromosome 8"/>
</dbReference>
<dbReference type="InterPro" id="IPR036396">
    <property type="entry name" value="Cyt_P450_sf"/>
</dbReference>
<keyword evidence="16" id="KW-1185">Reference proteome</keyword>
<comment type="subcellular location">
    <subcellularLocation>
        <location evidence="3">Endoplasmic reticulum membrane</location>
        <topology evidence="3">Peripheral membrane protein</topology>
    </subcellularLocation>
    <subcellularLocation>
        <location evidence="2">Microsome membrane</location>
        <topology evidence="2">Peripheral membrane protein</topology>
    </subcellularLocation>
</comment>
<evidence type="ECO:0000313" key="17">
    <source>
        <dbReference type="RefSeq" id="XP_022301761.1"/>
    </source>
</evidence>
<evidence type="ECO:0000256" key="15">
    <source>
        <dbReference type="RuleBase" id="RU000461"/>
    </source>
</evidence>
<dbReference type="GO" id="GO:0005789">
    <property type="term" value="C:endoplasmic reticulum membrane"/>
    <property type="evidence" value="ECO:0007669"/>
    <property type="project" value="UniProtKB-SubCell"/>
</dbReference>
<evidence type="ECO:0000256" key="10">
    <source>
        <dbReference type="ARBA" id="ARBA00023002"/>
    </source>
</evidence>
<keyword evidence="12 15" id="KW-0503">Monooxygenase</keyword>
<organism evidence="16 17">
    <name type="scientific">Crassostrea virginica</name>
    <name type="common">Eastern oyster</name>
    <dbReference type="NCBI Taxonomy" id="6565"/>
    <lineage>
        <taxon>Eukaryota</taxon>
        <taxon>Metazoa</taxon>
        <taxon>Spiralia</taxon>
        <taxon>Lophotrochozoa</taxon>
        <taxon>Mollusca</taxon>
        <taxon>Bivalvia</taxon>
        <taxon>Autobranchia</taxon>
        <taxon>Pteriomorphia</taxon>
        <taxon>Ostreida</taxon>
        <taxon>Ostreoidea</taxon>
        <taxon>Ostreidae</taxon>
        <taxon>Crassostrea</taxon>
    </lineage>
</organism>
<dbReference type="GO" id="GO:0004508">
    <property type="term" value="F:steroid 17-alpha-monooxygenase activity"/>
    <property type="evidence" value="ECO:0007669"/>
    <property type="project" value="TreeGrafter"/>
</dbReference>
<evidence type="ECO:0000313" key="16">
    <source>
        <dbReference type="Proteomes" id="UP000694844"/>
    </source>
</evidence>
<dbReference type="GO" id="GO:0005506">
    <property type="term" value="F:iron ion binding"/>
    <property type="evidence" value="ECO:0007669"/>
    <property type="project" value="InterPro"/>
</dbReference>
<evidence type="ECO:0000256" key="7">
    <source>
        <dbReference type="ARBA" id="ARBA00022723"/>
    </source>
</evidence>
<dbReference type="PRINTS" id="PR00385">
    <property type="entry name" value="P450"/>
</dbReference>
<evidence type="ECO:0000256" key="5">
    <source>
        <dbReference type="ARBA" id="ARBA00012109"/>
    </source>
</evidence>
<dbReference type="InterPro" id="IPR017972">
    <property type="entry name" value="Cyt_P450_CS"/>
</dbReference>